<dbReference type="InterPro" id="IPR011701">
    <property type="entry name" value="MFS"/>
</dbReference>
<feature type="transmembrane region" description="Helical" evidence="9">
    <location>
        <begin position="39"/>
        <end position="63"/>
    </location>
</feature>
<evidence type="ECO:0000256" key="2">
    <source>
        <dbReference type="ARBA" id="ARBA00008537"/>
    </source>
</evidence>
<feature type="region of interest" description="Disordered" evidence="8">
    <location>
        <begin position="1"/>
        <end position="26"/>
    </location>
</feature>
<reference evidence="12 14" key="1">
    <citation type="journal article" date="2016" name="Plant Dis.">
        <title>Improved production of propionic acid using genome shuffling.</title>
        <authorList>
            <person name="Luna-Flores C.H."/>
            <person name="Palfreyman R.W."/>
            <person name="Kromer J.O."/>
            <person name="Nielsen L.K."/>
            <person name="Marcellin E."/>
        </authorList>
    </citation>
    <scope>NUCLEOTIDE SEQUENCE [LARGE SCALE GENOMIC DNA]</scope>
    <source>
        <strain evidence="12 14">F3E8</strain>
    </source>
</reference>
<evidence type="ECO:0000313" key="11">
    <source>
        <dbReference type="EMBL" id="AMS06126.1"/>
    </source>
</evidence>
<evidence type="ECO:0000256" key="9">
    <source>
        <dbReference type="SAM" id="Phobius"/>
    </source>
</evidence>
<keyword evidence="3" id="KW-0813">Transport</keyword>
<sequence>MSVDTRNQHTDPAAPGSSSAGGPSVTPSDTISGKLVGSIVATAILSFLGLLLETVVNILFPALMADFGITMSAVSWMTTGYLLVVSVIMPLSGYLQRRFTARSLFVTAAIAVMAGALVAAMAPVYPVLLAGRLLQGIGTGIATPLMFSIIMMQAPRAKVGMLMGVGGLILGIAPALGPTLGGAIGTLAGWRLIFWLNIPLLVIALVVGARSIQQATPTRKEHLAVGQLVLLALGLVGLVLGIERIGAMVSSGTPGAAAMAVAIATPIVGLVCLALFVRAAGRSDHPLIHLNVLRDGTYAWSLVAFAFLQFITLGLGYVLPTYAQMSMGHSSLVAGLAVLPAAVIGAVFAPLGGVILDHVGARVPIMTGAVVALVSAVLLAVLGVRVNLVLLAVMYLVFMLGFGLAFANTQTHGMAHVAQHLTPDATAMMNTCQQFAGALSMTVLSTIVAVRQSGLTSGTAAFQHGTRSGSAGGLAVLAAVAVVGLVAEHMGLKKRD</sequence>
<reference evidence="11 13" key="2">
    <citation type="submission" date="2016-02" db="EMBL/GenBank/DDBJ databases">
        <title>Complete Genome Sequence of Propionibacterium acidipropionici ATCC 55737.</title>
        <authorList>
            <person name="Luna Flores C.H."/>
            <person name="Nielsen L.K."/>
            <person name="Marcellin E."/>
        </authorList>
    </citation>
    <scope>NUCLEOTIDE SEQUENCE [LARGE SCALE GENOMIC DNA]</scope>
    <source>
        <strain evidence="11 13">ATCC 55737</strain>
    </source>
</reference>
<organism evidence="11 13">
    <name type="scientific">Acidipropionibacterium acidipropionici</name>
    <dbReference type="NCBI Taxonomy" id="1748"/>
    <lineage>
        <taxon>Bacteria</taxon>
        <taxon>Bacillati</taxon>
        <taxon>Actinomycetota</taxon>
        <taxon>Actinomycetes</taxon>
        <taxon>Propionibacteriales</taxon>
        <taxon>Propionibacteriaceae</taxon>
        <taxon>Acidipropionibacterium</taxon>
    </lineage>
</organism>
<feature type="transmembrane region" description="Helical" evidence="9">
    <location>
        <begin position="331"/>
        <end position="356"/>
    </location>
</feature>
<keyword evidence="5 9" id="KW-0812">Transmembrane</keyword>
<dbReference type="EMBL" id="CP014352">
    <property type="protein sequence ID" value="AMS06126.1"/>
    <property type="molecule type" value="Genomic_DNA"/>
</dbReference>
<dbReference type="NCBIfam" id="TIGR00711">
    <property type="entry name" value="efflux_EmrB"/>
    <property type="match status" value="1"/>
</dbReference>
<evidence type="ECO:0000256" key="8">
    <source>
        <dbReference type="SAM" id="MobiDB-lite"/>
    </source>
</evidence>
<evidence type="ECO:0000256" key="3">
    <source>
        <dbReference type="ARBA" id="ARBA00022448"/>
    </source>
</evidence>
<name>A0AAC8YG58_9ACTN</name>
<feature type="compositionally biased region" description="Low complexity" evidence="8">
    <location>
        <begin position="12"/>
        <end position="24"/>
    </location>
</feature>
<dbReference type="PROSITE" id="PS50850">
    <property type="entry name" value="MFS"/>
    <property type="match status" value="1"/>
</dbReference>
<comment type="similarity">
    <text evidence="2">Belongs to the major facilitator superfamily. EmrB family.</text>
</comment>
<evidence type="ECO:0000313" key="14">
    <source>
        <dbReference type="Proteomes" id="UP000178666"/>
    </source>
</evidence>
<dbReference type="Gene3D" id="1.20.1250.20">
    <property type="entry name" value="MFS general substrate transporter like domains"/>
    <property type="match status" value="1"/>
</dbReference>
<evidence type="ECO:0000256" key="7">
    <source>
        <dbReference type="ARBA" id="ARBA00023136"/>
    </source>
</evidence>
<evidence type="ECO:0000313" key="12">
    <source>
        <dbReference type="EMBL" id="AOZ47589.1"/>
    </source>
</evidence>
<evidence type="ECO:0000259" key="10">
    <source>
        <dbReference type="PROSITE" id="PS50850"/>
    </source>
</evidence>
<evidence type="ECO:0000256" key="4">
    <source>
        <dbReference type="ARBA" id="ARBA00022475"/>
    </source>
</evidence>
<evidence type="ECO:0000256" key="5">
    <source>
        <dbReference type="ARBA" id="ARBA00022692"/>
    </source>
</evidence>
<keyword evidence="7 9" id="KW-0472">Membrane</keyword>
<dbReference type="InterPro" id="IPR004638">
    <property type="entry name" value="EmrB-like"/>
</dbReference>
<feature type="transmembrane region" description="Helical" evidence="9">
    <location>
        <begin position="159"/>
        <end position="180"/>
    </location>
</feature>
<protein>
    <recommendedName>
        <fullName evidence="10">Major facilitator superfamily (MFS) profile domain-containing protein</fullName>
    </recommendedName>
</protein>
<feature type="transmembrane region" description="Helical" evidence="9">
    <location>
        <begin position="363"/>
        <end position="382"/>
    </location>
</feature>
<feature type="transmembrane region" description="Helical" evidence="9">
    <location>
        <begin position="192"/>
        <end position="212"/>
    </location>
</feature>
<feature type="domain" description="Major facilitator superfamily (MFS) profile" evidence="10">
    <location>
        <begin position="38"/>
        <end position="496"/>
    </location>
</feature>
<evidence type="ECO:0000313" key="13">
    <source>
        <dbReference type="Proteomes" id="UP000075221"/>
    </source>
</evidence>
<evidence type="ECO:0000256" key="6">
    <source>
        <dbReference type="ARBA" id="ARBA00022989"/>
    </source>
</evidence>
<comment type="subcellular location">
    <subcellularLocation>
        <location evidence="1">Cell membrane</location>
        <topology evidence="1">Multi-pass membrane protein</topology>
    </subcellularLocation>
</comment>
<feature type="transmembrane region" description="Helical" evidence="9">
    <location>
        <begin position="69"/>
        <end position="92"/>
    </location>
</feature>
<proteinExistence type="inferred from homology"/>
<dbReference type="GO" id="GO:0005886">
    <property type="term" value="C:plasma membrane"/>
    <property type="evidence" value="ECO:0007669"/>
    <property type="project" value="UniProtKB-SubCell"/>
</dbReference>
<dbReference type="InterPro" id="IPR020846">
    <property type="entry name" value="MFS_dom"/>
</dbReference>
<feature type="transmembrane region" description="Helical" evidence="9">
    <location>
        <begin position="470"/>
        <end position="487"/>
    </location>
</feature>
<dbReference type="AlphaFoldDB" id="A0AAC8YG58"/>
<feature type="transmembrane region" description="Helical" evidence="9">
    <location>
        <begin position="388"/>
        <end position="407"/>
    </location>
</feature>
<dbReference type="SUPFAM" id="SSF103473">
    <property type="entry name" value="MFS general substrate transporter"/>
    <property type="match status" value="1"/>
</dbReference>
<dbReference type="GO" id="GO:0022857">
    <property type="term" value="F:transmembrane transporter activity"/>
    <property type="evidence" value="ECO:0007669"/>
    <property type="project" value="InterPro"/>
</dbReference>
<feature type="transmembrane region" description="Helical" evidence="9">
    <location>
        <begin position="224"/>
        <end position="242"/>
    </location>
</feature>
<dbReference type="Pfam" id="PF07690">
    <property type="entry name" value="MFS_1"/>
    <property type="match status" value="1"/>
</dbReference>
<keyword evidence="6 9" id="KW-1133">Transmembrane helix</keyword>
<dbReference type="PANTHER" id="PTHR42718:SF9">
    <property type="entry name" value="MAJOR FACILITATOR SUPERFAMILY MULTIDRUG TRANSPORTER MFSC"/>
    <property type="match status" value="1"/>
</dbReference>
<evidence type="ECO:0000256" key="1">
    <source>
        <dbReference type="ARBA" id="ARBA00004651"/>
    </source>
</evidence>
<dbReference type="RefSeq" id="WP_062820045.1">
    <property type="nucleotide sequence ID" value="NZ_CP014352.1"/>
</dbReference>
<keyword evidence="14" id="KW-1185">Reference proteome</keyword>
<dbReference type="Gene3D" id="1.20.1720.10">
    <property type="entry name" value="Multidrug resistance protein D"/>
    <property type="match status" value="1"/>
</dbReference>
<dbReference type="InterPro" id="IPR036259">
    <property type="entry name" value="MFS_trans_sf"/>
</dbReference>
<dbReference type="PANTHER" id="PTHR42718">
    <property type="entry name" value="MAJOR FACILITATOR SUPERFAMILY MULTIDRUG TRANSPORTER MFSC"/>
    <property type="match status" value="1"/>
</dbReference>
<feature type="transmembrane region" description="Helical" evidence="9">
    <location>
        <begin position="104"/>
        <end position="127"/>
    </location>
</feature>
<keyword evidence="4" id="KW-1003">Cell membrane</keyword>
<feature type="transmembrane region" description="Helical" evidence="9">
    <location>
        <begin position="298"/>
        <end position="319"/>
    </location>
</feature>
<accession>A0AAC8YG58</accession>
<gene>
    <name evidence="12" type="ORF">A8L58_13915</name>
    <name evidence="11" type="ORF">AXH35_12465</name>
</gene>
<feature type="transmembrane region" description="Helical" evidence="9">
    <location>
        <begin position="427"/>
        <end position="450"/>
    </location>
</feature>
<feature type="transmembrane region" description="Helical" evidence="9">
    <location>
        <begin position="133"/>
        <end position="152"/>
    </location>
</feature>
<dbReference type="PRINTS" id="PR01036">
    <property type="entry name" value="TCRTETB"/>
</dbReference>
<dbReference type="Proteomes" id="UP000075221">
    <property type="component" value="Chromosome"/>
</dbReference>
<feature type="transmembrane region" description="Helical" evidence="9">
    <location>
        <begin position="254"/>
        <end position="277"/>
    </location>
</feature>
<dbReference type="Proteomes" id="UP000178666">
    <property type="component" value="Chromosome"/>
</dbReference>
<dbReference type="EMBL" id="CP015970">
    <property type="protein sequence ID" value="AOZ47589.1"/>
    <property type="molecule type" value="Genomic_DNA"/>
</dbReference>